<reference evidence="2" key="1">
    <citation type="submission" date="2020-10" db="EMBL/GenBank/DDBJ databases">
        <title>Catharus ustulatus (Swainson's thrush) genome, bCatUst1, primary haplotype v2.</title>
        <authorList>
            <person name="Delmore K."/>
            <person name="Vafadar M."/>
            <person name="Formenti G."/>
            <person name="Chow W."/>
            <person name="Pelan S."/>
            <person name="Howe K."/>
            <person name="Rhie A."/>
            <person name="Mountcastle J."/>
            <person name="Haase B."/>
            <person name="Fedrigo O."/>
            <person name="Jarvis E.D."/>
        </authorList>
    </citation>
    <scope>NUCLEOTIDE SEQUENCE [LARGE SCALE GENOMIC DNA]</scope>
</reference>
<keyword evidence="1" id="KW-0175">Coiled coil</keyword>
<sequence>KQHLSLLWEELVSHVVQYPQPVGDGLDSVTRLRMEAYAKLQEQERIQLEREEEQHMLMQSGASSGDLFWSALQPWQVWTFAGLLVLLLAIWFWRKRGCEAEISSEEEKEKEKEEVEEEEEEIWAYDLRWLLDERIQWPVHDLQTGCNRTMALIDSFTSIIGRALAGTFYPVLQQAIGFGSAFEGWTAREEEILYRVLIPLSPPIGHTFHLERDTDQQKPGRNFRVRVELECNCPEENEGVNLLCFLHHPDVVRRSTRQPNLLDSLCTGFYLDVHKIVLWFCALVRASWRRLPQSRSWHLVLQASARSCNLRLNNNQESFLVKVLFGVQRHTSDIFITSRPRGAQTPSTMWPETYAIAETKFFTHMARQTPQDSSHLKCLQLLARVLAHKDFPFHSVKTIIMQMLNTVPVSRWHRRYFLLQLSDALEQLHLSLKEKHLDHFILGNQRLPEEIRLPQDVQRARPPNLFYALIQDPDAPPRQCKPTLICTIAWQECWPMASFSGGLLSVPKPLFLSW</sequence>
<evidence type="ECO:0000256" key="1">
    <source>
        <dbReference type="SAM" id="Coils"/>
    </source>
</evidence>
<dbReference type="Gene3D" id="1.10.1410.40">
    <property type="match status" value="1"/>
</dbReference>
<protein>
    <recommendedName>
        <fullName evidence="4">Mab-21-like HhH/H2TH-like domain-containing protein</fullName>
    </recommendedName>
</protein>
<dbReference type="Ensembl" id="ENSCUST00005000032.1">
    <property type="protein sequence ID" value="ENSCUSP00005000031.1"/>
    <property type="gene ID" value="ENSCUSG00005000027.1"/>
</dbReference>
<dbReference type="PANTHER" id="PTHR10656">
    <property type="entry name" value="CELL FATE DETERMINING PROTEIN MAB21-RELATED"/>
    <property type="match status" value="1"/>
</dbReference>
<dbReference type="GO" id="GO:0016020">
    <property type="term" value="C:membrane"/>
    <property type="evidence" value="ECO:0007669"/>
    <property type="project" value="TreeGrafter"/>
</dbReference>
<dbReference type="Proteomes" id="UP000694563">
    <property type="component" value="Chromosome 1"/>
</dbReference>
<organism evidence="2 3">
    <name type="scientific">Catharus ustulatus</name>
    <name type="common">Russet-backed thrush</name>
    <name type="synonym">Hylocichla ustulatus</name>
    <dbReference type="NCBI Taxonomy" id="91951"/>
    <lineage>
        <taxon>Eukaryota</taxon>
        <taxon>Metazoa</taxon>
        <taxon>Chordata</taxon>
        <taxon>Craniata</taxon>
        <taxon>Vertebrata</taxon>
        <taxon>Euteleostomi</taxon>
        <taxon>Archelosauria</taxon>
        <taxon>Archosauria</taxon>
        <taxon>Dinosauria</taxon>
        <taxon>Saurischia</taxon>
        <taxon>Theropoda</taxon>
        <taxon>Coelurosauria</taxon>
        <taxon>Aves</taxon>
        <taxon>Neognathae</taxon>
        <taxon>Neoaves</taxon>
        <taxon>Telluraves</taxon>
        <taxon>Australaves</taxon>
        <taxon>Passeriformes</taxon>
        <taxon>Turdidae</taxon>
        <taxon>Catharus</taxon>
    </lineage>
</organism>
<keyword evidence="3" id="KW-1185">Reference proteome</keyword>
<evidence type="ECO:0000313" key="3">
    <source>
        <dbReference type="Proteomes" id="UP000694563"/>
    </source>
</evidence>
<evidence type="ECO:0000313" key="2">
    <source>
        <dbReference type="Ensembl" id="ENSCUSP00005000031.1"/>
    </source>
</evidence>
<dbReference type="AlphaFoldDB" id="A0A8C3TLR1"/>
<reference evidence="2" key="2">
    <citation type="submission" date="2025-08" db="UniProtKB">
        <authorList>
            <consortium name="Ensembl"/>
        </authorList>
    </citation>
    <scope>IDENTIFICATION</scope>
</reference>
<reference evidence="2" key="3">
    <citation type="submission" date="2025-09" db="UniProtKB">
        <authorList>
            <consortium name="Ensembl"/>
        </authorList>
    </citation>
    <scope>IDENTIFICATION</scope>
</reference>
<dbReference type="InterPro" id="IPR026250">
    <property type="entry name" value="ITPRIP-like"/>
</dbReference>
<dbReference type="InterPro" id="IPR024810">
    <property type="entry name" value="MAB21L/cGLR"/>
</dbReference>
<dbReference type="SMART" id="SM01265">
    <property type="entry name" value="Mab-21"/>
    <property type="match status" value="1"/>
</dbReference>
<dbReference type="PANTHER" id="PTHR10656:SF40">
    <property type="entry name" value="INOSITOL 1,4,5-TRISPHOSPHATE RECEPTOR-INTERACTING PROTEIN-LIKE 1"/>
    <property type="match status" value="1"/>
</dbReference>
<proteinExistence type="predicted"/>
<evidence type="ECO:0008006" key="4">
    <source>
        <dbReference type="Google" id="ProtNLM"/>
    </source>
</evidence>
<accession>A0A8C3TLR1</accession>
<name>A0A8C3TLR1_CATUS</name>
<dbReference type="PRINTS" id="PR02107">
    <property type="entry name" value="INOS145TPRIP"/>
</dbReference>
<feature type="coiled-coil region" evidence="1">
    <location>
        <begin position="98"/>
        <end position="128"/>
    </location>
</feature>